<dbReference type="EMBL" id="PSNW01000014">
    <property type="protein sequence ID" value="PPE72284.1"/>
    <property type="molecule type" value="Genomic_DNA"/>
</dbReference>
<comment type="similarity">
    <text evidence="1">Belongs to the AB hydrolase superfamily. AB hydrolase 4 family.</text>
</comment>
<reference evidence="4 5" key="1">
    <citation type="submission" date="2018-02" db="EMBL/GenBank/DDBJ databases">
        <title>Genome sequencing of Solimonas sp. HR-BB.</title>
        <authorList>
            <person name="Lee Y."/>
            <person name="Jeon C.O."/>
        </authorList>
    </citation>
    <scope>NUCLEOTIDE SEQUENCE [LARGE SCALE GENOMIC DNA]</scope>
    <source>
        <strain evidence="4 5">HR-BB</strain>
    </source>
</reference>
<keyword evidence="4" id="KW-0378">Hydrolase</keyword>
<keyword evidence="5" id="KW-1185">Reference proteome</keyword>
<feature type="active site" description="Charge relay system" evidence="2">
    <location>
        <position position="303"/>
    </location>
</feature>
<gene>
    <name evidence="4" type="ORF">C3942_19460</name>
</gene>
<feature type="domain" description="AB hydrolase-1" evidence="3">
    <location>
        <begin position="73"/>
        <end position="308"/>
    </location>
</feature>
<dbReference type="InterPro" id="IPR012020">
    <property type="entry name" value="ABHD4"/>
</dbReference>
<dbReference type="PIRSF" id="PIRSF005211">
    <property type="entry name" value="Ab_hydro_YheT"/>
    <property type="match status" value="1"/>
</dbReference>
<evidence type="ECO:0000256" key="2">
    <source>
        <dbReference type="PIRSR" id="PIRSR005211-1"/>
    </source>
</evidence>
<dbReference type="AlphaFoldDB" id="A0A2S5TBA2"/>
<name>A0A2S5TBA2_9GAMM</name>
<feature type="active site" description="Charge relay system" evidence="2">
    <location>
        <position position="275"/>
    </location>
</feature>
<dbReference type="SUPFAM" id="SSF53474">
    <property type="entry name" value="alpha/beta-Hydrolases"/>
    <property type="match status" value="1"/>
</dbReference>
<feature type="active site" description="Charge relay system" evidence="2">
    <location>
        <position position="150"/>
    </location>
</feature>
<dbReference type="InterPro" id="IPR050960">
    <property type="entry name" value="AB_hydrolase_4_sf"/>
</dbReference>
<protein>
    <submittedName>
        <fullName evidence="4">Alpha/beta hydrolase</fullName>
    </submittedName>
</protein>
<dbReference type="Gene3D" id="3.40.50.1820">
    <property type="entry name" value="alpha/beta hydrolase"/>
    <property type="match status" value="1"/>
</dbReference>
<proteinExistence type="inferred from homology"/>
<evidence type="ECO:0000256" key="1">
    <source>
        <dbReference type="ARBA" id="ARBA00010884"/>
    </source>
</evidence>
<evidence type="ECO:0000313" key="5">
    <source>
        <dbReference type="Proteomes" id="UP000238220"/>
    </source>
</evidence>
<evidence type="ECO:0000313" key="4">
    <source>
        <dbReference type="EMBL" id="PPE72284.1"/>
    </source>
</evidence>
<evidence type="ECO:0000259" key="3">
    <source>
        <dbReference type="Pfam" id="PF12697"/>
    </source>
</evidence>
<dbReference type="Pfam" id="PF12697">
    <property type="entry name" value="Abhydrolase_6"/>
    <property type="match status" value="1"/>
</dbReference>
<dbReference type="PANTHER" id="PTHR10794">
    <property type="entry name" value="ABHYDROLASE DOMAIN-CONTAINING PROTEIN"/>
    <property type="match status" value="1"/>
</dbReference>
<dbReference type="PANTHER" id="PTHR10794:SF63">
    <property type="entry name" value="ALPHA_BETA HYDROLASE 1, ISOFORM A"/>
    <property type="match status" value="1"/>
</dbReference>
<dbReference type="GO" id="GO:0047372">
    <property type="term" value="F:monoacylglycerol lipase activity"/>
    <property type="evidence" value="ECO:0007669"/>
    <property type="project" value="TreeGrafter"/>
</dbReference>
<dbReference type="GO" id="GO:0034338">
    <property type="term" value="F:short-chain carboxylesterase activity"/>
    <property type="evidence" value="ECO:0007669"/>
    <property type="project" value="TreeGrafter"/>
</dbReference>
<comment type="caution">
    <text evidence="4">The sequence shown here is derived from an EMBL/GenBank/DDBJ whole genome shotgun (WGS) entry which is preliminary data.</text>
</comment>
<dbReference type="InterPro" id="IPR000073">
    <property type="entry name" value="AB_hydrolase_1"/>
</dbReference>
<dbReference type="OrthoDB" id="332676at2"/>
<dbReference type="RefSeq" id="WP_104232039.1">
    <property type="nucleotide sequence ID" value="NZ_PSNW01000014.1"/>
</dbReference>
<accession>A0A2S5TBA2</accession>
<dbReference type="Proteomes" id="UP000238220">
    <property type="component" value="Unassembled WGS sequence"/>
</dbReference>
<organism evidence="4 5">
    <name type="scientific">Solimonas fluminis</name>
    <dbReference type="NCBI Taxonomy" id="2086571"/>
    <lineage>
        <taxon>Bacteria</taxon>
        <taxon>Pseudomonadati</taxon>
        <taxon>Pseudomonadota</taxon>
        <taxon>Gammaproteobacteria</taxon>
        <taxon>Nevskiales</taxon>
        <taxon>Nevskiaceae</taxon>
        <taxon>Solimonas</taxon>
    </lineage>
</organism>
<sequence>MNDAGFRPPLLIRHAQLQSILATKSPRRRLWLRRGSRMEAVASRHELDCGDGVRLAGFHSRQPEGSPPLGLALLIHGWEGSHESSYLYSMACTLYAAGYNVFRLNLRDHGGTHGLNREPFHSARIDEVLGAVRAAQQLDGDGRLYVVGFSLGGNFALRVGLHGPRAGVTPRLSVGISPAIHPGSTLDAIEYGPLMFRWYFMDKWRKTLRAKKNAWPEHDFSAFDGVRSFTESTRRFVAGFTDYPSMDDYLAAYTLTPEMLMAAPSPLAVLTAKDDPVIPWRYFDGLRAEGAVRAFLATDQGGHCGFIEDLRMTSWAEARVLELLATA</sequence>
<dbReference type="InterPro" id="IPR029058">
    <property type="entry name" value="AB_hydrolase_fold"/>
</dbReference>